<dbReference type="AlphaFoldDB" id="A0A835S078"/>
<dbReference type="Pfam" id="PF14767">
    <property type="entry name" value="RPA_interact_M"/>
    <property type="match status" value="1"/>
</dbReference>
<evidence type="ECO:0000259" key="7">
    <source>
        <dbReference type="Pfam" id="PF14767"/>
    </source>
</evidence>
<proteinExistence type="predicted"/>
<protein>
    <recommendedName>
        <fullName evidence="11">RPA-interacting protein</fullName>
    </recommendedName>
</protein>
<dbReference type="OrthoDB" id="435311at2759"/>
<accession>A0A835S078</accession>
<evidence type="ECO:0000259" key="6">
    <source>
        <dbReference type="Pfam" id="PF14766"/>
    </source>
</evidence>
<feature type="domain" description="RPA-interacting protein central" evidence="7">
    <location>
        <begin position="59"/>
        <end position="141"/>
    </location>
</feature>
<evidence type="ECO:0000256" key="1">
    <source>
        <dbReference type="ARBA" id="ARBA00004123"/>
    </source>
</evidence>
<dbReference type="Proteomes" id="UP000639772">
    <property type="component" value="Chromosome 1"/>
</dbReference>
<evidence type="ECO:0000256" key="4">
    <source>
        <dbReference type="ARBA" id="ARBA00022833"/>
    </source>
</evidence>
<evidence type="ECO:0000313" key="10">
    <source>
        <dbReference type="Proteomes" id="UP000639772"/>
    </source>
</evidence>
<name>A0A835S078_VANPL</name>
<dbReference type="InterPro" id="IPR028158">
    <property type="entry name" value="RPA_interact_N_dom"/>
</dbReference>
<evidence type="ECO:0008006" key="11">
    <source>
        <dbReference type="Google" id="ProtNLM"/>
    </source>
</evidence>
<dbReference type="InterPro" id="IPR028155">
    <property type="entry name" value="RPA_interact_central"/>
</dbReference>
<feature type="domain" description="RPA-interacting protein N-terminal" evidence="6">
    <location>
        <begin position="8"/>
        <end position="44"/>
    </location>
</feature>
<dbReference type="PANTHER" id="PTHR31742">
    <property type="entry name" value="RPA-INTERACTING PROTEIN RPAIN"/>
    <property type="match status" value="1"/>
</dbReference>
<dbReference type="GO" id="GO:0008270">
    <property type="term" value="F:zinc ion binding"/>
    <property type="evidence" value="ECO:0007669"/>
    <property type="project" value="UniProtKB-KW"/>
</dbReference>
<dbReference type="InterPro" id="IPR028156">
    <property type="entry name" value="RIP"/>
</dbReference>
<evidence type="ECO:0000256" key="3">
    <source>
        <dbReference type="ARBA" id="ARBA00022771"/>
    </source>
</evidence>
<reference evidence="9 10" key="1">
    <citation type="journal article" date="2020" name="Nat. Food">
        <title>A phased Vanilla planifolia genome enables genetic improvement of flavour and production.</title>
        <authorList>
            <person name="Hasing T."/>
            <person name="Tang H."/>
            <person name="Brym M."/>
            <person name="Khazi F."/>
            <person name="Huang T."/>
            <person name="Chambers A.H."/>
        </authorList>
    </citation>
    <scope>NUCLEOTIDE SEQUENCE [LARGE SCALE GENOMIC DNA]</scope>
    <source>
        <tissue evidence="9">Leaf</tissue>
    </source>
</reference>
<organism evidence="9 10">
    <name type="scientific">Vanilla planifolia</name>
    <name type="common">Vanilla</name>
    <dbReference type="NCBI Taxonomy" id="51239"/>
    <lineage>
        <taxon>Eukaryota</taxon>
        <taxon>Viridiplantae</taxon>
        <taxon>Streptophyta</taxon>
        <taxon>Embryophyta</taxon>
        <taxon>Tracheophyta</taxon>
        <taxon>Spermatophyta</taxon>
        <taxon>Magnoliopsida</taxon>
        <taxon>Liliopsida</taxon>
        <taxon>Asparagales</taxon>
        <taxon>Orchidaceae</taxon>
        <taxon>Vanilloideae</taxon>
        <taxon>Vanilleae</taxon>
        <taxon>Vanilla</taxon>
    </lineage>
</organism>
<keyword evidence="5" id="KW-0539">Nucleus</keyword>
<keyword evidence="2" id="KW-0479">Metal-binding</keyword>
<evidence type="ECO:0000256" key="2">
    <source>
        <dbReference type="ARBA" id="ARBA00022723"/>
    </source>
</evidence>
<comment type="caution">
    <text evidence="9">The sequence shown here is derived from an EMBL/GenBank/DDBJ whole genome shotgun (WGS) entry which is preliminary data.</text>
</comment>
<keyword evidence="3" id="KW-0863">Zinc-finger</keyword>
<dbReference type="GO" id="GO:0006606">
    <property type="term" value="P:protein import into nucleus"/>
    <property type="evidence" value="ECO:0007669"/>
    <property type="project" value="TreeGrafter"/>
</dbReference>
<dbReference type="GO" id="GO:0005634">
    <property type="term" value="C:nucleus"/>
    <property type="evidence" value="ECO:0007669"/>
    <property type="project" value="UniProtKB-SubCell"/>
</dbReference>
<dbReference type="EMBL" id="JADCNM010000001">
    <property type="protein sequence ID" value="KAG0501604.1"/>
    <property type="molecule type" value="Genomic_DNA"/>
</dbReference>
<gene>
    <name evidence="9" type="ORF">HPP92_001676</name>
</gene>
<evidence type="ECO:0000256" key="5">
    <source>
        <dbReference type="ARBA" id="ARBA00023242"/>
    </source>
</evidence>
<dbReference type="Pfam" id="PF14766">
    <property type="entry name" value="RPA_interact_N"/>
    <property type="match status" value="1"/>
</dbReference>
<sequence length="400" mass="46350">MMDNSGGRREGLKTLRFDWKGKLRENCLRRVRKERIALLWKIRSNGLKDSNIKEVFGSSFRNIVADELEKIKQTPLGDYHGISNAESHDILWEYDCLSSEAESEDLMLEMERILYRDLREEKICRELKLIEEEDEYLAQAVFEHMQINDDESLKNQIWCPICKRGQLKETHQLIYCTGCCLQLDLGNDKVNLEYLTARLAQVHMEHLDRGCRASPEFCVETMFDFTALYLLIGSLSTIKASIYKLPHASCSLPARPPSATQRRCDKLGSGRETRINEHSLHLCLGVLVPVHDEDVLNIVEEMPRLRQDEKKSFENQTQLDEVKEAVSKALQQYRMRSNLDDLWDAKQSWPRAKTRRMGNSFSKMASKQKSCLTTIGNHTQGHILTCILLRERWLSTPSNN</sequence>
<evidence type="ECO:0000313" key="9">
    <source>
        <dbReference type="EMBL" id="KAG0501604.1"/>
    </source>
</evidence>
<dbReference type="PANTHER" id="PTHR31742:SF1">
    <property type="entry name" value="RPA-INTERACTING PROTEIN"/>
    <property type="match status" value="1"/>
</dbReference>
<evidence type="ECO:0000259" key="8">
    <source>
        <dbReference type="Pfam" id="PF14768"/>
    </source>
</evidence>
<dbReference type="Pfam" id="PF14768">
    <property type="entry name" value="RPA_interact_C"/>
    <property type="match status" value="1"/>
</dbReference>
<comment type="subcellular location">
    <subcellularLocation>
        <location evidence="1">Nucleus</location>
    </subcellularLocation>
</comment>
<dbReference type="InterPro" id="IPR028159">
    <property type="entry name" value="RPA_interact_C_dom"/>
</dbReference>
<keyword evidence="4" id="KW-0862">Zinc</keyword>
<feature type="domain" description="RPA-interacting protein C-terminal" evidence="8">
    <location>
        <begin position="158"/>
        <end position="230"/>
    </location>
</feature>